<dbReference type="Pfam" id="PF07715">
    <property type="entry name" value="Plug"/>
    <property type="match status" value="1"/>
</dbReference>
<keyword evidence="10 15" id="KW-0798">TonB box</keyword>
<evidence type="ECO:0000256" key="16">
    <source>
        <dbReference type="SAM" id="SignalP"/>
    </source>
</evidence>
<evidence type="ECO:0000256" key="10">
    <source>
        <dbReference type="ARBA" id="ARBA00023077"/>
    </source>
</evidence>
<keyword evidence="6 14" id="KW-0812">Transmembrane</keyword>
<comment type="similarity">
    <text evidence="2 14 15">Belongs to the TonB-dependent receptor family.</text>
</comment>
<evidence type="ECO:0000256" key="6">
    <source>
        <dbReference type="ARBA" id="ARBA00022692"/>
    </source>
</evidence>
<dbReference type="PANTHER" id="PTHR32552:SF74">
    <property type="entry name" value="HYDROXAMATE SIDEROPHORE RECEPTOR FHUE"/>
    <property type="match status" value="1"/>
</dbReference>
<gene>
    <name evidence="19" type="ORF">ABB26_15745</name>
</gene>
<dbReference type="InterPro" id="IPR037066">
    <property type="entry name" value="Plug_dom_sf"/>
</dbReference>
<feature type="chain" id="PRO_5006393760" evidence="16">
    <location>
        <begin position="28"/>
        <end position="743"/>
    </location>
</feature>
<dbReference type="Gene3D" id="2.170.130.10">
    <property type="entry name" value="TonB-dependent receptor, plug domain"/>
    <property type="match status" value="1"/>
</dbReference>
<dbReference type="OrthoDB" id="8663017at2"/>
<organism evidence="19 20">
    <name type="scientific">Stenotrophomonas humi</name>
    <dbReference type="NCBI Taxonomy" id="405444"/>
    <lineage>
        <taxon>Bacteria</taxon>
        <taxon>Pseudomonadati</taxon>
        <taxon>Pseudomonadota</taxon>
        <taxon>Gammaproteobacteria</taxon>
        <taxon>Lysobacterales</taxon>
        <taxon>Lysobacteraceae</taxon>
        <taxon>Stenotrophomonas</taxon>
    </lineage>
</organism>
<feature type="signal peptide" evidence="16">
    <location>
        <begin position="1"/>
        <end position="27"/>
    </location>
</feature>
<dbReference type="AlphaFoldDB" id="A0A0R0C9B2"/>
<evidence type="ECO:0000256" key="15">
    <source>
        <dbReference type="RuleBase" id="RU003357"/>
    </source>
</evidence>
<keyword evidence="12" id="KW-0675">Receptor</keyword>
<dbReference type="SUPFAM" id="SSF56935">
    <property type="entry name" value="Porins"/>
    <property type="match status" value="1"/>
</dbReference>
<dbReference type="Proteomes" id="UP000050864">
    <property type="component" value="Unassembled WGS sequence"/>
</dbReference>
<accession>A0A0R0C9B2</accession>
<evidence type="ECO:0000259" key="17">
    <source>
        <dbReference type="Pfam" id="PF00593"/>
    </source>
</evidence>
<dbReference type="Gene3D" id="2.40.170.20">
    <property type="entry name" value="TonB-dependent receptor, beta-barrel domain"/>
    <property type="match status" value="1"/>
</dbReference>
<evidence type="ECO:0000256" key="8">
    <source>
        <dbReference type="ARBA" id="ARBA00023004"/>
    </source>
</evidence>
<dbReference type="InterPro" id="IPR012910">
    <property type="entry name" value="Plug_dom"/>
</dbReference>
<proteinExistence type="inferred from homology"/>
<keyword evidence="13 14" id="KW-0998">Cell outer membrane</keyword>
<evidence type="ECO:0000256" key="2">
    <source>
        <dbReference type="ARBA" id="ARBA00009810"/>
    </source>
</evidence>
<evidence type="ECO:0000256" key="4">
    <source>
        <dbReference type="ARBA" id="ARBA00022452"/>
    </source>
</evidence>
<protein>
    <submittedName>
        <fullName evidence="19">Ferric-rhodotorulic acid transporter</fullName>
    </submittedName>
</protein>
<reference evidence="19 20" key="1">
    <citation type="submission" date="2015-05" db="EMBL/GenBank/DDBJ databases">
        <title>Genome sequencing and analysis of members of genus Stenotrophomonas.</title>
        <authorList>
            <person name="Patil P.P."/>
            <person name="Midha S."/>
            <person name="Patil P.B."/>
        </authorList>
    </citation>
    <scope>NUCLEOTIDE SEQUENCE [LARGE SCALE GENOMIC DNA]</scope>
    <source>
        <strain evidence="19 20">DSM 18929</strain>
    </source>
</reference>
<feature type="domain" description="TonB-dependent receptor plug" evidence="18">
    <location>
        <begin position="72"/>
        <end position="171"/>
    </location>
</feature>
<feature type="domain" description="TonB-dependent receptor-like beta-barrel" evidence="17">
    <location>
        <begin position="250"/>
        <end position="712"/>
    </location>
</feature>
<evidence type="ECO:0000256" key="14">
    <source>
        <dbReference type="PROSITE-ProRule" id="PRU01360"/>
    </source>
</evidence>
<dbReference type="GO" id="GO:0009279">
    <property type="term" value="C:cell outer membrane"/>
    <property type="evidence" value="ECO:0007669"/>
    <property type="project" value="UniProtKB-SubCell"/>
</dbReference>
<evidence type="ECO:0000256" key="11">
    <source>
        <dbReference type="ARBA" id="ARBA00023136"/>
    </source>
</evidence>
<evidence type="ECO:0000256" key="3">
    <source>
        <dbReference type="ARBA" id="ARBA00022448"/>
    </source>
</evidence>
<dbReference type="PATRIC" id="fig|405444.3.peg.2261"/>
<keyword evidence="11 14" id="KW-0472">Membrane</keyword>
<comment type="subcellular location">
    <subcellularLocation>
        <location evidence="1 14">Cell outer membrane</location>
        <topology evidence="1 14">Multi-pass membrane protein</topology>
    </subcellularLocation>
</comment>
<dbReference type="InterPro" id="IPR010105">
    <property type="entry name" value="TonB_sidphr_rcpt"/>
</dbReference>
<evidence type="ECO:0000256" key="7">
    <source>
        <dbReference type="ARBA" id="ARBA00022729"/>
    </source>
</evidence>
<keyword evidence="7 16" id="KW-0732">Signal</keyword>
<dbReference type="InterPro" id="IPR000531">
    <property type="entry name" value="Beta-barrel_TonB"/>
</dbReference>
<keyword evidence="8" id="KW-0408">Iron</keyword>
<keyword evidence="5" id="KW-0410">Iron transport</keyword>
<name>A0A0R0C9B2_9GAMM</name>
<evidence type="ECO:0000256" key="13">
    <source>
        <dbReference type="ARBA" id="ARBA00023237"/>
    </source>
</evidence>
<dbReference type="GO" id="GO:0015891">
    <property type="term" value="P:siderophore transport"/>
    <property type="evidence" value="ECO:0007669"/>
    <property type="project" value="InterPro"/>
</dbReference>
<keyword evidence="3 14" id="KW-0813">Transport</keyword>
<evidence type="ECO:0000313" key="20">
    <source>
        <dbReference type="Proteomes" id="UP000050864"/>
    </source>
</evidence>
<evidence type="ECO:0000259" key="18">
    <source>
        <dbReference type="Pfam" id="PF07715"/>
    </source>
</evidence>
<dbReference type="GO" id="GO:0015344">
    <property type="term" value="F:siderophore uptake transmembrane transporter activity"/>
    <property type="evidence" value="ECO:0007669"/>
    <property type="project" value="TreeGrafter"/>
</dbReference>
<dbReference type="GO" id="GO:0038023">
    <property type="term" value="F:signaling receptor activity"/>
    <property type="evidence" value="ECO:0007669"/>
    <property type="project" value="InterPro"/>
</dbReference>
<evidence type="ECO:0000313" key="19">
    <source>
        <dbReference type="EMBL" id="KRG62727.1"/>
    </source>
</evidence>
<keyword evidence="4 14" id="KW-1134">Transmembrane beta strand</keyword>
<dbReference type="CDD" id="cd01347">
    <property type="entry name" value="ligand_gated_channel"/>
    <property type="match status" value="1"/>
</dbReference>
<keyword evidence="9" id="KW-0406">Ion transport</keyword>
<dbReference type="PANTHER" id="PTHR32552">
    <property type="entry name" value="FERRICHROME IRON RECEPTOR-RELATED"/>
    <property type="match status" value="1"/>
</dbReference>
<dbReference type="InterPro" id="IPR036942">
    <property type="entry name" value="Beta-barrel_TonB_sf"/>
</dbReference>
<dbReference type="PROSITE" id="PS52016">
    <property type="entry name" value="TONB_DEPENDENT_REC_3"/>
    <property type="match status" value="1"/>
</dbReference>
<evidence type="ECO:0000256" key="1">
    <source>
        <dbReference type="ARBA" id="ARBA00004571"/>
    </source>
</evidence>
<dbReference type="RefSeq" id="WP_057635644.1">
    <property type="nucleotide sequence ID" value="NZ_LDJI01000029.1"/>
</dbReference>
<dbReference type="EMBL" id="LDJI01000029">
    <property type="protein sequence ID" value="KRG62727.1"/>
    <property type="molecule type" value="Genomic_DNA"/>
</dbReference>
<dbReference type="STRING" id="405444.ABB26_15745"/>
<dbReference type="FunFam" id="2.170.130.10:FF:000010">
    <property type="entry name" value="Ferripyoverdine receptor"/>
    <property type="match status" value="1"/>
</dbReference>
<dbReference type="InterPro" id="IPR039426">
    <property type="entry name" value="TonB-dep_rcpt-like"/>
</dbReference>
<sequence>MLRPSATSPLSLSLLSIALAVALASQAATAHAEAAPANATTLDTVKVVADGDLPNSYTVKQARTATKLDLSLRHTPQSVTVLTRQRLDDMGLYAMSDVMGQVTGVHVAVTDSERINYVSRGYNISNFQVDGMLNTFGGYIKTNTDSVIYDRIEVVRGATGLTTGAGDPSGTVNYVRKRPTDEFAMSANLVLGRWGNQRLEADIGGPIALDGRVRARVVAAKQQSDSFRDVYRLDKDVFYGIVQADLTDSTLLEAGYEYQSPETSGVTWGVVPYWGADGKPANLPRSTNLSARWSQWPIVEKTAFARLEQSLGHDWAIKASYTRAKRDTEGEVWYGASGYPNADGTGVQAFIGAFGERSDMQVFDLNAGGPFKLFGREHEVVVGIGQSVRKGEVPGSDFDYADGYEKVPDWRNWTGDIAPLPVNRYDWLSSEDELKQRAAYVAARLQLADPLMAVLGARYGSWETRNWSYNRDTTGKLLGTTRGGYKPDDSLTPYAGLIYDFNKHFSAYASYTDIFQPQNYRDKNNSYLEPVVGDMWEAGIKAELFDGRMNASAAVFKGEKDNVAEIDDSVPEGSLPDGTSAYRSTGKGNEVKGWELEAQGSISEHWNLSAGYAHTVIRNQQGVRQNTTTPVNTFRLNTGWRPGGAWSRLSLGGGVTWQSEIWRMSNRPADDFLTSGKTYKSRITQDAVVLVNAFAGYQFNDNFSAQLNINNLLDKKYYSNVGFYDGVNWGEPRNVRLSLRWKL</sequence>
<evidence type="ECO:0000256" key="12">
    <source>
        <dbReference type="ARBA" id="ARBA00023170"/>
    </source>
</evidence>
<comment type="caution">
    <text evidence="19">The sequence shown here is derived from an EMBL/GenBank/DDBJ whole genome shotgun (WGS) entry which is preliminary data.</text>
</comment>
<keyword evidence="20" id="KW-1185">Reference proteome</keyword>
<evidence type="ECO:0000256" key="5">
    <source>
        <dbReference type="ARBA" id="ARBA00022496"/>
    </source>
</evidence>
<dbReference type="NCBIfam" id="TIGR01783">
    <property type="entry name" value="TonB-siderophor"/>
    <property type="match status" value="1"/>
</dbReference>
<evidence type="ECO:0000256" key="9">
    <source>
        <dbReference type="ARBA" id="ARBA00023065"/>
    </source>
</evidence>
<dbReference type="Pfam" id="PF00593">
    <property type="entry name" value="TonB_dep_Rec_b-barrel"/>
    <property type="match status" value="1"/>
</dbReference>